<reference evidence="1 2" key="1">
    <citation type="journal article" date="2018" name="PLoS ONE">
        <title>The draft genome of Kipferlia bialata reveals reductive genome evolution in fornicate parasites.</title>
        <authorList>
            <person name="Tanifuji G."/>
            <person name="Takabayashi S."/>
            <person name="Kume K."/>
            <person name="Takagi M."/>
            <person name="Nakayama T."/>
            <person name="Kamikawa R."/>
            <person name="Inagaki Y."/>
            <person name="Hashimoto T."/>
        </authorList>
    </citation>
    <scope>NUCLEOTIDE SEQUENCE [LARGE SCALE GENOMIC DNA]</scope>
    <source>
        <strain evidence="1">NY0173</strain>
    </source>
</reference>
<name>A0A9K3DB80_9EUKA</name>
<accession>A0A9K3DB80</accession>
<evidence type="ECO:0000313" key="2">
    <source>
        <dbReference type="Proteomes" id="UP000265618"/>
    </source>
</evidence>
<comment type="caution">
    <text evidence="1">The sequence shown here is derived from an EMBL/GenBank/DDBJ whole genome shotgun (WGS) entry which is preliminary data.</text>
</comment>
<protein>
    <submittedName>
        <fullName evidence="1">Uncharacterized protein</fullName>
    </submittedName>
</protein>
<dbReference type="Proteomes" id="UP000265618">
    <property type="component" value="Unassembled WGS sequence"/>
</dbReference>
<proteinExistence type="predicted"/>
<dbReference type="AlphaFoldDB" id="A0A9K3DB80"/>
<evidence type="ECO:0000313" key="1">
    <source>
        <dbReference type="EMBL" id="GIQ91952.1"/>
    </source>
</evidence>
<dbReference type="EMBL" id="BDIP01008665">
    <property type="protein sequence ID" value="GIQ91952.1"/>
    <property type="molecule type" value="Genomic_DNA"/>
</dbReference>
<organism evidence="1 2">
    <name type="scientific">Kipferlia bialata</name>
    <dbReference type="NCBI Taxonomy" id="797122"/>
    <lineage>
        <taxon>Eukaryota</taxon>
        <taxon>Metamonada</taxon>
        <taxon>Carpediemonas-like organisms</taxon>
        <taxon>Kipferlia</taxon>
    </lineage>
</organism>
<feature type="non-terminal residue" evidence="1">
    <location>
        <position position="66"/>
    </location>
</feature>
<keyword evidence="2" id="KW-1185">Reference proteome</keyword>
<gene>
    <name evidence="1" type="ORF">KIPB_015448</name>
</gene>
<feature type="non-terminal residue" evidence="1">
    <location>
        <position position="1"/>
    </location>
</feature>
<sequence length="66" mass="7067">GEGTVRAVFSAPWPSDGAELHHTMVPTELGFVHYTVSHTRDAIDATPLASVRYPFSLTGVSPAAMR</sequence>